<dbReference type="InterPro" id="IPR015168">
    <property type="entry name" value="SsuA/THI5"/>
</dbReference>
<evidence type="ECO:0000313" key="3">
    <source>
        <dbReference type="Proteomes" id="UP001156140"/>
    </source>
</evidence>
<dbReference type="InterPro" id="IPR006311">
    <property type="entry name" value="TAT_signal"/>
</dbReference>
<dbReference type="GO" id="GO:0009228">
    <property type="term" value="P:thiamine biosynthetic process"/>
    <property type="evidence" value="ECO:0007669"/>
    <property type="project" value="InterPro"/>
</dbReference>
<dbReference type="InterPro" id="IPR027939">
    <property type="entry name" value="NMT1/THI5"/>
</dbReference>
<keyword evidence="3" id="KW-1185">Reference proteome</keyword>
<dbReference type="Gene3D" id="3.40.190.10">
    <property type="entry name" value="Periplasmic binding protein-like II"/>
    <property type="match status" value="2"/>
</dbReference>
<sequence>MSDLMNTTGISRRRLLQITSAGVVVSALGFNARAAMAQGTAVRWVSPRGTLEVVDDFAYWVAKKMGYFGDVETVIEAGPQDGTATVKLVDQNQSDFGYPSPGVLSLGLEQGMKLTSAFHIMAGDVFDFAFQKGKAPADLKGLEGKTIVLGSAGWQSIADPMLAAAGVDLSKVKYVEVSAWGQALAQGQADAALTWEGLRAQWRGQGLDFDYLLGKNASVFPANSFVVRSADLEDPAKVDLYTRYLRGWAQGLEFGWINPAAATQIAMEQFPGLATQMNPAAAVESLMQQSALMHAHWDKRGKWGYHLQDSWQAYFDAIHKIGQVSQVFDASKVTSNALIDGANDFDHAKIKADAEGFQLSPDYAAVDVAAIAATV</sequence>
<dbReference type="EMBL" id="JALAZD010000001">
    <property type="protein sequence ID" value="MCI0126508.1"/>
    <property type="molecule type" value="Genomic_DNA"/>
</dbReference>
<comment type="caution">
    <text evidence="2">The sequence shown here is derived from an EMBL/GenBank/DDBJ whole genome shotgun (WGS) entry which is preliminary data.</text>
</comment>
<dbReference type="PANTHER" id="PTHR31528">
    <property type="entry name" value="4-AMINO-5-HYDROXYMETHYL-2-METHYLPYRIMIDINE PHOSPHATE SYNTHASE THI11-RELATED"/>
    <property type="match status" value="1"/>
</dbReference>
<dbReference type="Proteomes" id="UP001156140">
    <property type="component" value="Unassembled WGS sequence"/>
</dbReference>
<dbReference type="SUPFAM" id="SSF53850">
    <property type="entry name" value="Periplasmic binding protein-like II"/>
    <property type="match status" value="1"/>
</dbReference>
<evidence type="ECO:0000259" key="1">
    <source>
        <dbReference type="Pfam" id="PF09084"/>
    </source>
</evidence>
<dbReference type="Pfam" id="PF09084">
    <property type="entry name" value="NMT1"/>
    <property type="match status" value="1"/>
</dbReference>
<evidence type="ECO:0000313" key="2">
    <source>
        <dbReference type="EMBL" id="MCI0126508.1"/>
    </source>
</evidence>
<dbReference type="PROSITE" id="PS51318">
    <property type="entry name" value="TAT"/>
    <property type="match status" value="1"/>
</dbReference>
<feature type="domain" description="SsuA/THI5-like" evidence="1">
    <location>
        <begin position="59"/>
        <end position="260"/>
    </location>
</feature>
<organism evidence="2 3">
    <name type="scientific">Paradevosia shaoguanensis</name>
    <dbReference type="NCBI Taxonomy" id="1335043"/>
    <lineage>
        <taxon>Bacteria</taxon>
        <taxon>Pseudomonadati</taxon>
        <taxon>Pseudomonadota</taxon>
        <taxon>Alphaproteobacteria</taxon>
        <taxon>Hyphomicrobiales</taxon>
        <taxon>Devosiaceae</taxon>
        <taxon>Paradevosia</taxon>
    </lineage>
</organism>
<name>A0AA41UAL3_9HYPH</name>
<dbReference type="AlphaFoldDB" id="A0AA41UAL3"/>
<gene>
    <name evidence="2" type="ORF">ML536_06675</name>
</gene>
<accession>A0AA41UAL3</accession>
<proteinExistence type="predicted"/>
<dbReference type="RefSeq" id="WP_182397659.1">
    <property type="nucleotide sequence ID" value="NZ_JAKETQ010000001.1"/>
</dbReference>
<protein>
    <submittedName>
        <fullName evidence="2">ABC transporter substrate-binding protein</fullName>
    </submittedName>
</protein>
<reference evidence="2" key="1">
    <citation type="submission" date="2022-03" db="EMBL/GenBank/DDBJ databases">
        <title>The complete genome sequence of a Methyloterrigena soli.</title>
        <authorList>
            <person name="Zi Z."/>
        </authorList>
    </citation>
    <scope>NUCLEOTIDE SEQUENCE</scope>
    <source>
        <strain evidence="2">M48</strain>
    </source>
</reference>
<dbReference type="PANTHER" id="PTHR31528:SF3">
    <property type="entry name" value="THIAMINE BIOSYNTHESIS PROTEIN HI_0357-RELATED"/>
    <property type="match status" value="1"/>
</dbReference>